<dbReference type="Gene3D" id="1.10.40.40">
    <property type="entry name" value="Deoxyribonucleotidase, domain 2"/>
    <property type="match status" value="1"/>
</dbReference>
<dbReference type="InterPro" id="IPR023214">
    <property type="entry name" value="HAD_sf"/>
</dbReference>
<keyword evidence="4" id="KW-0479">Metal-binding</keyword>
<keyword evidence="8" id="KW-0546">Nucleotide metabolism</keyword>
<feature type="active site" description="Nucleophile" evidence="9">
    <location>
        <position position="222"/>
    </location>
</feature>
<evidence type="ECO:0000256" key="4">
    <source>
        <dbReference type="ARBA" id="ARBA00022723"/>
    </source>
</evidence>
<evidence type="ECO:0000313" key="12">
    <source>
        <dbReference type="Proteomes" id="UP000009136"/>
    </source>
</evidence>
<dbReference type="InterPro" id="IPR010708">
    <property type="entry name" value="5'(3')-deoxyribonucleotidase"/>
</dbReference>
<evidence type="ECO:0000256" key="3">
    <source>
        <dbReference type="ARBA" id="ARBA00011738"/>
    </source>
</evidence>
<keyword evidence="7" id="KW-0460">Magnesium</keyword>
<dbReference type="GO" id="GO:0000166">
    <property type="term" value="F:nucleotide binding"/>
    <property type="evidence" value="ECO:0007669"/>
    <property type="project" value="UniProtKB-KW"/>
</dbReference>
<dbReference type="GO" id="GO:0046872">
    <property type="term" value="F:metal ion binding"/>
    <property type="evidence" value="ECO:0007669"/>
    <property type="project" value="UniProtKB-KW"/>
</dbReference>
<feature type="compositionally biased region" description="Pro residues" evidence="10">
    <location>
        <begin position="133"/>
        <end position="146"/>
    </location>
</feature>
<evidence type="ECO:0000256" key="5">
    <source>
        <dbReference type="ARBA" id="ARBA00022741"/>
    </source>
</evidence>
<dbReference type="GO" id="GO:0009264">
    <property type="term" value="P:deoxyribonucleotide catabolic process"/>
    <property type="evidence" value="ECO:0007669"/>
    <property type="project" value="InterPro"/>
</dbReference>
<dbReference type="Ensembl" id="ENSBTAT00000135213.1">
    <property type="protein sequence ID" value="ENSBTAP00000099683.1"/>
    <property type="gene ID" value="ENSBTAG00000030820.5"/>
</dbReference>
<proteinExistence type="inferred from homology"/>
<dbReference type="InterPro" id="IPR036412">
    <property type="entry name" value="HAD-like_sf"/>
</dbReference>
<comment type="subunit">
    <text evidence="3">Homodimer.</text>
</comment>
<accession>A0AAA9TRM7</accession>
<gene>
    <name evidence="11" type="primary">NT5M</name>
</gene>
<dbReference type="SFLD" id="SFLDG01145">
    <property type="entry name" value="C1.2.1"/>
    <property type="match status" value="1"/>
</dbReference>
<name>A0AAA9TRM7_BOVIN</name>
<dbReference type="SFLD" id="SFLDS00003">
    <property type="entry name" value="Haloacid_Dehalogenase"/>
    <property type="match status" value="1"/>
</dbReference>
<evidence type="ECO:0000256" key="9">
    <source>
        <dbReference type="PIRSR" id="PIRSR610708-1"/>
    </source>
</evidence>
<reference evidence="11" key="1">
    <citation type="submission" date="2018-03" db="EMBL/GenBank/DDBJ databases">
        <title>ARS-UCD1.2.</title>
        <authorList>
            <person name="Rosen B.D."/>
            <person name="Bickhart D.M."/>
            <person name="Koren S."/>
            <person name="Schnabel R.D."/>
            <person name="Hall R."/>
            <person name="Zimin A."/>
            <person name="Dreischer C."/>
            <person name="Schultheiss S."/>
            <person name="Schroeder S.G."/>
            <person name="Elsik C.G."/>
            <person name="Couldrey C."/>
            <person name="Liu G.E."/>
            <person name="Van Tassell C.P."/>
            <person name="Phillippy A.M."/>
            <person name="Smith T.P.L."/>
            <person name="Medrano J.F."/>
        </authorList>
    </citation>
    <scope>NUCLEOTIDE SEQUENCE [LARGE SCALE GENOMIC DNA]</scope>
    <source>
        <strain evidence="11">Hereford</strain>
    </source>
</reference>
<dbReference type="FunFam" id="1.10.40.40:FF:000001">
    <property type="entry name" value="5'(3')-deoxyribonucleotidase, cytosolic type"/>
    <property type="match status" value="1"/>
</dbReference>
<evidence type="ECO:0000256" key="10">
    <source>
        <dbReference type="SAM" id="MobiDB-lite"/>
    </source>
</evidence>
<dbReference type="PANTHER" id="PTHR16504">
    <property type="entry name" value="5'(3')-DEOXYRIBONUCLEOTIDASE"/>
    <property type="match status" value="1"/>
</dbReference>
<evidence type="ECO:0000256" key="6">
    <source>
        <dbReference type="ARBA" id="ARBA00022801"/>
    </source>
</evidence>
<feature type="active site" description="Proton donor" evidence="9">
    <location>
        <position position="224"/>
    </location>
</feature>
<dbReference type="PANTHER" id="PTHR16504:SF6">
    <property type="entry name" value="5'(3')-DEOXYRIBONUCLEOTIDASE, MITOCHONDRIAL"/>
    <property type="match status" value="1"/>
</dbReference>
<keyword evidence="6" id="KW-0378">Hydrolase</keyword>
<dbReference type="SUPFAM" id="SSF56784">
    <property type="entry name" value="HAD-like"/>
    <property type="match status" value="1"/>
</dbReference>
<comment type="cofactor">
    <cofactor evidence="1">
        <name>Mg(2+)</name>
        <dbReference type="ChEBI" id="CHEBI:18420"/>
    </cofactor>
</comment>
<evidence type="ECO:0000256" key="7">
    <source>
        <dbReference type="ARBA" id="ARBA00022842"/>
    </source>
</evidence>
<dbReference type="FunFam" id="3.40.50.1000:FF:000133">
    <property type="entry name" value="5'(3')-deoxyribonucleotidase, cytosolic type"/>
    <property type="match status" value="1"/>
</dbReference>
<evidence type="ECO:0000256" key="8">
    <source>
        <dbReference type="ARBA" id="ARBA00023080"/>
    </source>
</evidence>
<feature type="compositionally biased region" description="Low complexity" evidence="10">
    <location>
        <begin position="147"/>
        <end position="171"/>
    </location>
</feature>
<reference evidence="11" key="3">
    <citation type="submission" date="2025-09" db="UniProtKB">
        <authorList>
            <consortium name="Ensembl"/>
        </authorList>
    </citation>
    <scope>IDENTIFICATION</scope>
    <source>
        <strain evidence="11">Hereford</strain>
    </source>
</reference>
<dbReference type="AlphaFoldDB" id="A0AAA9TRM7"/>
<keyword evidence="12" id="KW-1185">Reference proteome</keyword>
<evidence type="ECO:0000256" key="1">
    <source>
        <dbReference type="ARBA" id="ARBA00001946"/>
    </source>
</evidence>
<protein>
    <submittedName>
        <fullName evidence="11">5',3'-nucleotidase, mitochondrial</fullName>
    </submittedName>
</protein>
<keyword evidence="5" id="KW-0547">Nucleotide-binding</keyword>
<organism evidence="11 12">
    <name type="scientific">Bos taurus</name>
    <name type="common">Bovine</name>
    <dbReference type="NCBI Taxonomy" id="9913"/>
    <lineage>
        <taxon>Eukaryota</taxon>
        <taxon>Metazoa</taxon>
        <taxon>Chordata</taxon>
        <taxon>Craniata</taxon>
        <taxon>Vertebrata</taxon>
        <taxon>Euteleostomi</taxon>
        <taxon>Mammalia</taxon>
        <taxon>Eutheria</taxon>
        <taxon>Laurasiatheria</taxon>
        <taxon>Artiodactyla</taxon>
        <taxon>Ruminantia</taxon>
        <taxon>Pecora</taxon>
        <taxon>Bovidae</taxon>
        <taxon>Bovinae</taxon>
        <taxon>Bos</taxon>
    </lineage>
</organism>
<dbReference type="GO" id="GO:0008253">
    <property type="term" value="F:5'-nucleotidase activity"/>
    <property type="evidence" value="ECO:0007669"/>
    <property type="project" value="InterPro"/>
</dbReference>
<evidence type="ECO:0000313" key="11">
    <source>
        <dbReference type="Ensembl" id="ENSBTAP00000099683.1"/>
    </source>
</evidence>
<sequence length="409" mass="45305">MTSLPSLKRREIYLHGPGHCFHGTGSTDARAGKQIYYIRNSEGGALPSEFNKSYRPAPSSLWQLEEGAQAQSSRRRCQWRSGDCGRPGDSPAPRTILQATPLGPASVGAGPFKGGETAASLWGRSLRALAPRAPRPPPVPRAPPAPRALRALPAPGAPRARPPGRSVFSRGHGPGARGERPRGAMIRLRCWCSRRPRGAAGPAGRRWASGGPAGRALRVLVDMDGVLADFEGGFLRKFRARFPDQPFIALEDRRGFWVSEQYGRLQPGLSEKAISIWESENFFFDLEPLPGAVEAVKQMANLESTDVFICTSPIKMYKYCPFEKYAWVEKHFGPDFLEQIVLTRDKTVVSADLLIDDRVDITGAEPNPSWEHVLFTACHNRHTQLQPPSRRLHSWADDWRAILDSKRPH</sequence>
<dbReference type="SFLD" id="SFLDG01126">
    <property type="entry name" value="C1.2:_Nucleotidase_Like"/>
    <property type="match status" value="1"/>
</dbReference>
<comment type="similarity">
    <text evidence="2">Belongs to the 5'(3')-deoxyribonucleotidase family.</text>
</comment>
<dbReference type="GeneTree" id="ENSGT00390000011596"/>
<dbReference type="CDD" id="cd02587">
    <property type="entry name" value="HAD_5-3dNT"/>
    <property type="match status" value="1"/>
</dbReference>
<dbReference type="Proteomes" id="UP000009136">
    <property type="component" value="Chromosome 19"/>
</dbReference>
<dbReference type="Gene3D" id="3.40.50.1000">
    <property type="entry name" value="HAD superfamily/HAD-like"/>
    <property type="match status" value="1"/>
</dbReference>
<feature type="region of interest" description="Disordered" evidence="10">
    <location>
        <begin position="130"/>
        <end position="181"/>
    </location>
</feature>
<evidence type="ECO:0000256" key="2">
    <source>
        <dbReference type="ARBA" id="ARBA00009589"/>
    </source>
</evidence>
<reference evidence="11" key="2">
    <citation type="submission" date="2025-08" db="UniProtKB">
        <authorList>
            <consortium name="Ensembl"/>
        </authorList>
    </citation>
    <scope>IDENTIFICATION</scope>
    <source>
        <strain evidence="11">Hereford</strain>
    </source>
</reference>
<dbReference type="Pfam" id="PF06941">
    <property type="entry name" value="NT5C"/>
    <property type="match status" value="1"/>
</dbReference>